<evidence type="ECO:0000256" key="1">
    <source>
        <dbReference type="ARBA" id="ARBA00004496"/>
    </source>
</evidence>
<dbReference type="GO" id="GO:0032012">
    <property type="term" value="P:regulation of ARF protein signal transduction"/>
    <property type="evidence" value="ECO:0007669"/>
    <property type="project" value="InterPro"/>
</dbReference>
<dbReference type="GO" id="GO:0005737">
    <property type="term" value="C:cytoplasm"/>
    <property type="evidence" value="ECO:0007669"/>
    <property type="project" value="UniProtKB-SubCell"/>
</dbReference>
<feature type="non-terminal residue" evidence="6">
    <location>
        <position position="1"/>
    </location>
</feature>
<dbReference type="Gene3D" id="1.10.1000.11">
    <property type="entry name" value="Arf Nucleotide-binding Site Opener,domain 2"/>
    <property type="match status" value="1"/>
</dbReference>
<dbReference type="Pfam" id="PF09324">
    <property type="entry name" value="Sec7-like_HDS"/>
    <property type="match status" value="1"/>
</dbReference>
<feature type="region of interest" description="Disordered" evidence="3">
    <location>
        <begin position="937"/>
        <end position="958"/>
    </location>
</feature>
<comment type="caution">
    <text evidence="6">The sequence shown here is derived from an EMBL/GenBank/DDBJ whole genome shotgun (WGS) entry which is preliminary data.</text>
</comment>
<accession>A0A813JX25</accession>
<dbReference type="SUPFAM" id="SSF48425">
    <property type="entry name" value="Sec7 domain"/>
    <property type="match status" value="1"/>
</dbReference>
<keyword evidence="4" id="KW-1133">Transmembrane helix</keyword>
<dbReference type="FunFam" id="1.10.1000.11:FF:000003">
    <property type="entry name" value="Brefeldin A-inhibited guanine nucleotide-exchange protein 1"/>
    <property type="match status" value="1"/>
</dbReference>
<dbReference type="GO" id="GO:0005085">
    <property type="term" value="F:guanyl-nucleotide exchange factor activity"/>
    <property type="evidence" value="ECO:0007669"/>
    <property type="project" value="InterPro"/>
</dbReference>
<feature type="region of interest" description="Disordered" evidence="3">
    <location>
        <begin position="118"/>
        <end position="146"/>
    </location>
</feature>
<dbReference type="InterPro" id="IPR015403">
    <property type="entry name" value="Mon2/Sec7/BIG1-like_HDS"/>
</dbReference>
<comment type="subcellular location">
    <subcellularLocation>
        <location evidence="1">Cytoplasm</location>
    </subcellularLocation>
</comment>
<feature type="transmembrane region" description="Helical" evidence="4">
    <location>
        <begin position="1060"/>
        <end position="1093"/>
    </location>
</feature>
<feature type="compositionally biased region" description="Low complexity" evidence="3">
    <location>
        <begin position="849"/>
        <end position="859"/>
    </location>
</feature>
<dbReference type="Pfam" id="PF01369">
    <property type="entry name" value="Sec7"/>
    <property type="match status" value="1"/>
</dbReference>
<dbReference type="SMART" id="SM00222">
    <property type="entry name" value="Sec7"/>
    <property type="match status" value="1"/>
</dbReference>
<proteinExistence type="predicted"/>
<dbReference type="PANTHER" id="PTHR10663">
    <property type="entry name" value="GUANYL-NUCLEOTIDE EXCHANGE FACTOR"/>
    <property type="match status" value="1"/>
</dbReference>
<dbReference type="InterPro" id="IPR032691">
    <property type="entry name" value="Mon2/Sec7/BIG1-like_HUS"/>
</dbReference>
<evidence type="ECO:0000313" key="7">
    <source>
        <dbReference type="Proteomes" id="UP000626109"/>
    </source>
</evidence>
<dbReference type="InterPro" id="IPR023394">
    <property type="entry name" value="Sec7_C_sf"/>
</dbReference>
<keyword evidence="2" id="KW-0963">Cytoplasm</keyword>
<dbReference type="PANTHER" id="PTHR10663:SF375">
    <property type="entry name" value="LD29171P"/>
    <property type="match status" value="1"/>
</dbReference>
<dbReference type="InterPro" id="IPR035999">
    <property type="entry name" value="Sec7_dom_sf"/>
</dbReference>
<dbReference type="AlphaFoldDB" id="A0A813JX25"/>
<sequence>VFIEQIFLRILESGNSTFQHKSRVLNVFYKLCTDATTALELFLNFDCDVDEKNIFERTVDCLSKIAQGKYTAAEHANVIQPHQEQELKLLALQALVTLMGSIVDWARRMTEDQKPTLGILGSAGQAEDGNSSTRNGVDSDDDARSEAAASLASGAASALPSAVSSLVESKQRKLELQIGVNKFNMKAKRGIEYLKLNGFLSDEPEALAALFKNKDLGLDKTVIGDFMGEDKPFNKQTLYALVDGLDFKGQDLDSCLRNFLSFFRLPGEAQKIDRMMEKFADKFCLDNPGRFANADCAFVLSFSLIMLQTDLHNPGIKNKMTKDEFVRNNRGINDGQDIPRDYLESLYDGVATNRMSLKEDEEARRRNESTQAQGVAQKLELFVKETENIVKNSEEMMKKVSRRGSVSYVTADSADHVKPLFEVACWPYLATLAVLLEMQDAEVSVGLCIEGFKHCIRIAARFDMDTERDAFVSSLAKFTYLTTIKEMKPKNIECIKALLAIGISEGNNLGPSWQYVLICISQLERLQLIGSKSKADFQFFQEDEAGQSPSSMASKPHASTAGTQVIKRRAHGLGVSALVALGVDDRQTELVNSEVVAALIDSTQIDMLFNKSKDLNSNAIVHFVNQLCKVSKDELALVDQPRIFSLQKLVEVADCNMSRMRVVWARVWRSLSTHFAEVASHQNLRVAIFAIDSLRQLSIKFLEKDELSNYNFQADFLKPFELVMVSTPGAGKEVKGFIVESISFITNKRGQNIKSGWKTVFHICYAAAQESGTGNEATLDVAFSILAKVTEHNYSLFVENFTDGVRALLAFGQCKAKLQLSLDAISYLLKAADYLADPTSPDPPPPPSSSLSGVAAPASTSGEGNSHPAAHWFPILRGLSMLVSDPRREVRQAALNGVFDVLKDRGSQVFDEDTWRMVFNGVIKPLFDDIHHQLLPSDKQDSDAANSRSDSWAGASQSMGPATCLEALTQLNRLFEAHLDSLAFLLEDVLRLIQNCIQHEYEALARIGVEGLKQLLNGTGKKLKPESWQKVTKSILLLFRDSMPTKLMHVDIKAPCSVVVIVVVVVLVVVVVVAAVVLVVVLVLAVLVVVVVVSCYCCCCYRHFRANRFATSVLHLLCLLIT</sequence>
<evidence type="ECO:0000256" key="4">
    <source>
        <dbReference type="SAM" id="Phobius"/>
    </source>
</evidence>
<dbReference type="Pfam" id="PF12783">
    <property type="entry name" value="Sec7-like_HUS"/>
    <property type="match status" value="1"/>
</dbReference>
<feature type="domain" description="SEC7" evidence="5">
    <location>
        <begin position="165"/>
        <end position="353"/>
    </location>
</feature>
<keyword evidence="4" id="KW-0472">Membrane</keyword>
<dbReference type="Proteomes" id="UP000626109">
    <property type="component" value="Unassembled WGS sequence"/>
</dbReference>
<name>A0A813JX25_POLGL</name>
<dbReference type="CDD" id="cd00171">
    <property type="entry name" value="Sec7"/>
    <property type="match status" value="1"/>
</dbReference>
<protein>
    <recommendedName>
        <fullName evidence="5">SEC7 domain-containing protein</fullName>
    </recommendedName>
</protein>
<evidence type="ECO:0000259" key="5">
    <source>
        <dbReference type="PROSITE" id="PS50190"/>
    </source>
</evidence>
<keyword evidence="4" id="KW-0812">Transmembrane</keyword>
<feature type="compositionally biased region" description="Polar residues" evidence="3">
    <location>
        <begin position="943"/>
        <end position="958"/>
    </location>
</feature>
<evidence type="ECO:0000256" key="2">
    <source>
        <dbReference type="ARBA" id="ARBA00022490"/>
    </source>
</evidence>
<dbReference type="SUPFAM" id="SSF48371">
    <property type="entry name" value="ARM repeat"/>
    <property type="match status" value="1"/>
</dbReference>
<reference evidence="6" key="1">
    <citation type="submission" date="2021-02" db="EMBL/GenBank/DDBJ databases">
        <authorList>
            <person name="Dougan E. K."/>
            <person name="Rhodes N."/>
            <person name="Thang M."/>
            <person name="Chan C."/>
        </authorList>
    </citation>
    <scope>NUCLEOTIDE SEQUENCE</scope>
</reference>
<gene>
    <name evidence="6" type="ORF">PGLA2088_LOCUS25061</name>
</gene>
<evidence type="ECO:0000256" key="3">
    <source>
        <dbReference type="SAM" id="MobiDB-lite"/>
    </source>
</evidence>
<dbReference type="InterPro" id="IPR016024">
    <property type="entry name" value="ARM-type_fold"/>
</dbReference>
<dbReference type="EMBL" id="CAJNNW010026618">
    <property type="protein sequence ID" value="CAE8686614.1"/>
    <property type="molecule type" value="Genomic_DNA"/>
</dbReference>
<feature type="region of interest" description="Disordered" evidence="3">
    <location>
        <begin position="838"/>
        <end position="866"/>
    </location>
</feature>
<dbReference type="Gene3D" id="1.10.220.20">
    <property type="match status" value="1"/>
</dbReference>
<organism evidence="6 7">
    <name type="scientific">Polarella glacialis</name>
    <name type="common">Dinoflagellate</name>
    <dbReference type="NCBI Taxonomy" id="89957"/>
    <lineage>
        <taxon>Eukaryota</taxon>
        <taxon>Sar</taxon>
        <taxon>Alveolata</taxon>
        <taxon>Dinophyceae</taxon>
        <taxon>Suessiales</taxon>
        <taxon>Suessiaceae</taxon>
        <taxon>Polarella</taxon>
    </lineage>
</organism>
<evidence type="ECO:0000313" key="6">
    <source>
        <dbReference type="EMBL" id="CAE8686614.1"/>
    </source>
</evidence>
<dbReference type="PROSITE" id="PS50190">
    <property type="entry name" value="SEC7"/>
    <property type="match status" value="1"/>
</dbReference>
<dbReference type="InterPro" id="IPR000904">
    <property type="entry name" value="Sec7_dom"/>
</dbReference>